<dbReference type="EMBL" id="BMTP01000013">
    <property type="protein sequence ID" value="GGU53623.1"/>
    <property type="molecule type" value="Genomic_DNA"/>
</dbReference>
<organism evidence="2 3">
    <name type="scientific">Streptomyces lavendofoliae</name>
    <dbReference type="NCBI Taxonomy" id="67314"/>
    <lineage>
        <taxon>Bacteria</taxon>
        <taxon>Bacillati</taxon>
        <taxon>Actinomycetota</taxon>
        <taxon>Actinomycetes</taxon>
        <taxon>Kitasatosporales</taxon>
        <taxon>Streptomycetaceae</taxon>
        <taxon>Streptomyces</taxon>
    </lineage>
</organism>
<dbReference type="Gene3D" id="3.40.630.30">
    <property type="match status" value="1"/>
</dbReference>
<keyword evidence="3" id="KW-1185">Reference proteome</keyword>
<dbReference type="SUPFAM" id="SSF55729">
    <property type="entry name" value="Acyl-CoA N-acyltransferases (Nat)"/>
    <property type="match status" value="1"/>
</dbReference>
<dbReference type="Pfam" id="PF13302">
    <property type="entry name" value="Acetyltransf_3"/>
    <property type="match status" value="1"/>
</dbReference>
<dbReference type="RefSeq" id="WP_189553088.1">
    <property type="nucleotide sequence ID" value="NZ_BMTP01000013.1"/>
</dbReference>
<dbReference type="InterPro" id="IPR000182">
    <property type="entry name" value="GNAT_dom"/>
</dbReference>
<dbReference type="Proteomes" id="UP000636661">
    <property type="component" value="Unassembled WGS sequence"/>
</dbReference>
<dbReference type="PROSITE" id="PS51186">
    <property type="entry name" value="GNAT"/>
    <property type="match status" value="1"/>
</dbReference>
<name>A0A918M6T9_9ACTN</name>
<sequence>MRPLTLTDGHVVLREWTDADVPAMSELFDEPAVAYRTPLASPFDEAAATAYLAAVRRARADGTRLHLAITRDGGAPLGEVLLGVAEGALGYAVGAAHRGRGLASRATRLLTGHAHDVLGLRRVVLRIEPGNAASEAVAHAAGFRLTDEPPETVRGKGRTHTLLTWAHETPAAP</sequence>
<dbReference type="PANTHER" id="PTHR43441">
    <property type="entry name" value="RIBOSOMAL-PROTEIN-SERINE ACETYLTRANSFERASE"/>
    <property type="match status" value="1"/>
</dbReference>
<dbReference type="AlphaFoldDB" id="A0A918M6T9"/>
<protein>
    <recommendedName>
        <fullName evidence="1">N-acetyltransferase domain-containing protein</fullName>
    </recommendedName>
</protein>
<dbReference type="InterPro" id="IPR016181">
    <property type="entry name" value="Acyl_CoA_acyltransferase"/>
</dbReference>
<feature type="domain" description="N-acetyltransferase" evidence="1">
    <location>
        <begin position="11"/>
        <end position="168"/>
    </location>
</feature>
<dbReference type="GO" id="GO:0008999">
    <property type="term" value="F:protein-N-terminal-alanine acetyltransferase activity"/>
    <property type="evidence" value="ECO:0007669"/>
    <property type="project" value="TreeGrafter"/>
</dbReference>
<gene>
    <name evidence="2" type="ORF">GCM10010274_48230</name>
</gene>
<evidence type="ECO:0000259" key="1">
    <source>
        <dbReference type="PROSITE" id="PS51186"/>
    </source>
</evidence>
<proteinExistence type="predicted"/>
<evidence type="ECO:0000313" key="3">
    <source>
        <dbReference type="Proteomes" id="UP000636661"/>
    </source>
</evidence>
<dbReference type="InterPro" id="IPR051908">
    <property type="entry name" value="Ribosomal_N-acetyltransferase"/>
</dbReference>
<comment type="caution">
    <text evidence="2">The sequence shown here is derived from an EMBL/GenBank/DDBJ whole genome shotgun (WGS) entry which is preliminary data.</text>
</comment>
<dbReference type="GO" id="GO:0005737">
    <property type="term" value="C:cytoplasm"/>
    <property type="evidence" value="ECO:0007669"/>
    <property type="project" value="TreeGrafter"/>
</dbReference>
<reference evidence="2" key="1">
    <citation type="journal article" date="2014" name="Int. J. Syst. Evol. Microbiol.">
        <title>Complete genome sequence of Corynebacterium casei LMG S-19264T (=DSM 44701T), isolated from a smear-ripened cheese.</title>
        <authorList>
            <consortium name="US DOE Joint Genome Institute (JGI-PGF)"/>
            <person name="Walter F."/>
            <person name="Albersmeier A."/>
            <person name="Kalinowski J."/>
            <person name="Ruckert C."/>
        </authorList>
    </citation>
    <scope>NUCLEOTIDE SEQUENCE</scope>
    <source>
        <strain evidence="2">JCM 4391</strain>
    </source>
</reference>
<dbReference type="PANTHER" id="PTHR43441:SF10">
    <property type="entry name" value="ACETYLTRANSFERASE"/>
    <property type="match status" value="1"/>
</dbReference>
<reference evidence="2" key="2">
    <citation type="submission" date="2020-09" db="EMBL/GenBank/DDBJ databases">
        <authorList>
            <person name="Sun Q."/>
            <person name="Ohkuma M."/>
        </authorList>
    </citation>
    <scope>NUCLEOTIDE SEQUENCE</scope>
    <source>
        <strain evidence="2">JCM 4391</strain>
    </source>
</reference>
<dbReference type="GO" id="GO:1990189">
    <property type="term" value="F:protein N-terminal-serine acetyltransferase activity"/>
    <property type="evidence" value="ECO:0007669"/>
    <property type="project" value="TreeGrafter"/>
</dbReference>
<accession>A0A918M6T9</accession>
<evidence type="ECO:0000313" key="2">
    <source>
        <dbReference type="EMBL" id="GGU53623.1"/>
    </source>
</evidence>